<keyword evidence="5 9" id="KW-0812">Transmembrane</keyword>
<evidence type="ECO:0000256" key="9">
    <source>
        <dbReference type="SAM" id="Phobius"/>
    </source>
</evidence>
<evidence type="ECO:0000256" key="8">
    <source>
        <dbReference type="ARBA" id="ARBA00038436"/>
    </source>
</evidence>
<keyword evidence="3" id="KW-1003">Cell membrane</keyword>
<evidence type="ECO:0000256" key="4">
    <source>
        <dbReference type="ARBA" id="ARBA00022519"/>
    </source>
</evidence>
<dbReference type="EMBL" id="CP003273">
    <property type="protein sequence ID" value="AGK99676.1"/>
    <property type="molecule type" value="Genomic_DNA"/>
</dbReference>
<evidence type="ECO:0000259" key="10">
    <source>
        <dbReference type="Pfam" id="PF04290"/>
    </source>
</evidence>
<evidence type="ECO:0000313" key="12">
    <source>
        <dbReference type="Proteomes" id="UP000013520"/>
    </source>
</evidence>
<dbReference type="InterPro" id="IPR055348">
    <property type="entry name" value="DctQ"/>
</dbReference>
<feature type="transmembrane region" description="Helical" evidence="9">
    <location>
        <begin position="21"/>
        <end position="40"/>
    </location>
</feature>
<keyword evidence="4" id="KW-0997">Cell inner membrane</keyword>
<reference evidence="11 12" key="1">
    <citation type="submission" date="2012-01" db="EMBL/GenBank/DDBJ databases">
        <title>Complete sequence of Desulfotomaculum gibsoniae DSM 7213.</title>
        <authorList>
            <consortium name="US DOE Joint Genome Institute"/>
            <person name="Lucas S."/>
            <person name="Han J."/>
            <person name="Lapidus A."/>
            <person name="Cheng J.-F."/>
            <person name="Goodwin L."/>
            <person name="Pitluck S."/>
            <person name="Peters L."/>
            <person name="Ovchinnikova G."/>
            <person name="Teshima H."/>
            <person name="Detter J.C."/>
            <person name="Han C."/>
            <person name="Tapia R."/>
            <person name="Land M."/>
            <person name="Hauser L."/>
            <person name="Kyrpides N."/>
            <person name="Ivanova N."/>
            <person name="Pagani I."/>
            <person name="Parshina S."/>
            <person name="Plugge C."/>
            <person name="Muyzer G."/>
            <person name="Kuever J."/>
            <person name="Ivanova A."/>
            <person name="Nazina T."/>
            <person name="Klenk H.-P."/>
            <person name="Brambilla E."/>
            <person name="Spring S."/>
            <person name="Stams A.F."/>
            <person name="Woyke T."/>
        </authorList>
    </citation>
    <scope>NUCLEOTIDE SEQUENCE [LARGE SCALE GENOMIC DNA]</scope>
    <source>
        <strain evidence="11 12">DSM 7213</strain>
    </source>
</reference>
<evidence type="ECO:0000256" key="2">
    <source>
        <dbReference type="ARBA" id="ARBA00022448"/>
    </source>
</evidence>
<dbReference type="AlphaFoldDB" id="R4KD98"/>
<dbReference type="InterPro" id="IPR007387">
    <property type="entry name" value="TRAP_DctQ"/>
</dbReference>
<dbReference type="PANTHER" id="PTHR35011">
    <property type="entry name" value="2,3-DIKETO-L-GULONATE TRAP TRANSPORTER SMALL PERMEASE PROTEIN YIAM"/>
    <property type="match status" value="1"/>
</dbReference>
<gene>
    <name evidence="11" type="ORF">Desgi_0058</name>
</gene>
<keyword evidence="12" id="KW-1185">Reference proteome</keyword>
<evidence type="ECO:0000256" key="1">
    <source>
        <dbReference type="ARBA" id="ARBA00004429"/>
    </source>
</evidence>
<keyword evidence="2" id="KW-0813">Transport</keyword>
<organism evidence="11 12">
    <name type="scientific">Desulfoscipio gibsoniae DSM 7213</name>
    <dbReference type="NCBI Taxonomy" id="767817"/>
    <lineage>
        <taxon>Bacteria</taxon>
        <taxon>Bacillati</taxon>
        <taxon>Bacillota</taxon>
        <taxon>Clostridia</taxon>
        <taxon>Eubacteriales</taxon>
        <taxon>Desulfallaceae</taxon>
        <taxon>Desulfoscipio</taxon>
    </lineage>
</organism>
<dbReference type="RefSeq" id="WP_006523135.1">
    <property type="nucleotide sequence ID" value="NC_021184.1"/>
</dbReference>
<dbReference type="Pfam" id="PF04290">
    <property type="entry name" value="DctQ"/>
    <property type="match status" value="1"/>
</dbReference>
<accession>R4KD98</accession>
<evidence type="ECO:0000313" key="11">
    <source>
        <dbReference type="EMBL" id="AGK99676.1"/>
    </source>
</evidence>
<evidence type="ECO:0000256" key="7">
    <source>
        <dbReference type="ARBA" id="ARBA00023136"/>
    </source>
</evidence>
<comment type="similarity">
    <text evidence="8">Belongs to the TRAP transporter small permease family.</text>
</comment>
<dbReference type="GO" id="GO:0005886">
    <property type="term" value="C:plasma membrane"/>
    <property type="evidence" value="ECO:0007669"/>
    <property type="project" value="UniProtKB-SubCell"/>
</dbReference>
<evidence type="ECO:0000256" key="5">
    <source>
        <dbReference type="ARBA" id="ARBA00022692"/>
    </source>
</evidence>
<sequence length="186" mass="19955">MFKFTGLVSGLSRILDKIAGLCMVCAMLLVVANILLRALFSRPVLGVYEYVTFLTVATIGLSLAHCALQNGHIAVSFMFDRLPLKIQELVDLIINTAGLLFWSICAWQVAIFANSTAASGVVSPTSQIPLHPFIYLAAFGLLALGLVLLVRTMESVQRLLQPSLTPLSTPGIKAAKSIQKAAAVNK</sequence>
<feature type="domain" description="Tripartite ATP-independent periplasmic transporters DctQ component" evidence="10">
    <location>
        <begin position="27"/>
        <end position="157"/>
    </location>
</feature>
<feature type="transmembrane region" description="Helical" evidence="9">
    <location>
        <begin position="133"/>
        <end position="150"/>
    </location>
</feature>
<comment type="subcellular location">
    <subcellularLocation>
        <location evidence="1">Cell inner membrane</location>
        <topology evidence="1">Multi-pass membrane protein</topology>
    </subcellularLocation>
</comment>
<feature type="transmembrane region" description="Helical" evidence="9">
    <location>
        <begin position="89"/>
        <end position="113"/>
    </location>
</feature>
<dbReference type="STRING" id="767817.Desgi_0058"/>
<dbReference type="HOGENOM" id="CLU_086356_8_5_9"/>
<protein>
    <submittedName>
        <fullName evidence="11">TRAP-type C4-dicarboxylate transport system, small permease component</fullName>
    </submittedName>
</protein>
<name>R4KD98_9FIRM</name>
<evidence type="ECO:0000256" key="6">
    <source>
        <dbReference type="ARBA" id="ARBA00022989"/>
    </source>
</evidence>
<dbReference type="GO" id="GO:0022857">
    <property type="term" value="F:transmembrane transporter activity"/>
    <property type="evidence" value="ECO:0007669"/>
    <property type="project" value="TreeGrafter"/>
</dbReference>
<dbReference type="Proteomes" id="UP000013520">
    <property type="component" value="Chromosome"/>
</dbReference>
<feature type="transmembrane region" description="Helical" evidence="9">
    <location>
        <begin position="46"/>
        <end position="68"/>
    </location>
</feature>
<dbReference type="PANTHER" id="PTHR35011:SF10">
    <property type="entry name" value="TRAP TRANSPORTER SMALL PERMEASE PROTEIN"/>
    <property type="match status" value="1"/>
</dbReference>
<proteinExistence type="inferred from homology"/>
<dbReference type="GO" id="GO:0015740">
    <property type="term" value="P:C4-dicarboxylate transport"/>
    <property type="evidence" value="ECO:0007669"/>
    <property type="project" value="TreeGrafter"/>
</dbReference>
<dbReference type="eggNOG" id="COG3090">
    <property type="taxonomic scope" value="Bacteria"/>
</dbReference>
<evidence type="ECO:0000256" key="3">
    <source>
        <dbReference type="ARBA" id="ARBA00022475"/>
    </source>
</evidence>
<keyword evidence="6 9" id="KW-1133">Transmembrane helix</keyword>
<keyword evidence="7 9" id="KW-0472">Membrane</keyword>
<dbReference type="KEGG" id="dgi:Desgi_0058"/>